<dbReference type="AlphaFoldDB" id="X6LQY2"/>
<feature type="non-terminal residue" evidence="2">
    <location>
        <position position="127"/>
    </location>
</feature>
<evidence type="ECO:0000256" key="1">
    <source>
        <dbReference type="SAM" id="MobiDB-lite"/>
    </source>
</evidence>
<feature type="non-terminal residue" evidence="2">
    <location>
        <position position="1"/>
    </location>
</feature>
<accession>X6LQY2</accession>
<sequence>KKKKKKMENSSAEKKKQKTSVMIKSNLTNELNKNKQALTLSNAYTYTQICFIKKDLYAHWTLTNEEISQFMAQQSKYVRHLEVSLKDCFGIKELHTFLSVPFLRMKVGCKTNFNRKTMPYLEHLFCF</sequence>
<feature type="region of interest" description="Disordered" evidence="1">
    <location>
        <begin position="1"/>
        <end position="21"/>
    </location>
</feature>
<comment type="caution">
    <text evidence="2">The sequence shown here is derived from an EMBL/GenBank/DDBJ whole genome shotgun (WGS) entry which is preliminary data.</text>
</comment>
<organism evidence="2 3">
    <name type="scientific">Reticulomyxa filosa</name>
    <dbReference type="NCBI Taxonomy" id="46433"/>
    <lineage>
        <taxon>Eukaryota</taxon>
        <taxon>Sar</taxon>
        <taxon>Rhizaria</taxon>
        <taxon>Retaria</taxon>
        <taxon>Foraminifera</taxon>
        <taxon>Monothalamids</taxon>
        <taxon>Reticulomyxidae</taxon>
        <taxon>Reticulomyxa</taxon>
    </lineage>
</organism>
<dbReference type="OrthoDB" id="207081at2759"/>
<keyword evidence="3" id="KW-1185">Reference proteome</keyword>
<dbReference type="Proteomes" id="UP000023152">
    <property type="component" value="Unassembled WGS sequence"/>
</dbReference>
<protein>
    <submittedName>
        <fullName evidence="2">Uncharacterized protein</fullName>
    </submittedName>
</protein>
<evidence type="ECO:0000313" key="3">
    <source>
        <dbReference type="Proteomes" id="UP000023152"/>
    </source>
</evidence>
<proteinExistence type="predicted"/>
<dbReference type="EMBL" id="ASPP01030757">
    <property type="protein sequence ID" value="ETO04029.1"/>
    <property type="molecule type" value="Genomic_DNA"/>
</dbReference>
<name>X6LQY2_RETFI</name>
<evidence type="ECO:0000313" key="2">
    <source>
        <dbReference type="EMBL" id="ETO04029.1"/>
    </source>
</evidence>
<reference evidence="2 3" key="1">
    <citation type="journal article" date="2013" name="Curr. Biol.">
        <title>The Genome of the Foraminiferan Reticulomyxa filosa.</title>
        <authorList>
            <person name="Glockner G."/>
            <person name="Hulsmann N."/>
            <person name="Schleicher M."/>
            <person name="Noegel A.A."/>
            <person name="Eichinger L."/>
            <person name="Gallinger C."/>
            <person name="Pawlowski J."/>
            <person name="Sierra R."/>
            <person name="Euteneuer U."/>
            <person name="Pillet L."/>
            <person name="Moustafa A."/>
            <person name="Platzer M."/>
            <person name="Groth M."/>
            <person name="Szafranski K."/>
            <person name="Schliwa M."/>
        </authorList>
    </citation>
    <scope>NUCLEOTIDE SEQUENCE [LARGE SCALE GENOMIC DNA]</scope>
</reference>
<gene>
    <name evidence="2" type="ORF">RFI_33373</name>
</gene>